<keyword evidence="4" id="KW-0472">Membrane</keyword>
<dbReference type="OrthoDB" id="5694214at2"/>
<dbReference type="Pfam" id="PF14322">
    <property type="entry name" value="SusD-like_3"/>
    <property type="match status" value="1"/>
</dbReference>
<keyword evidence="5" id="KW-0998">Cell outer membrane</keyword>
<sequence length="488" mass="54584">MKHIKYLIIMLTACSISSCSDEFLNPLPDSVIVEDTFFKTDADVLTGIIGIYDALQGVNSNTESNITRSNRGVQFEHLLTEHRSDNTRNQTLEGSKADFHRYLVNPDNVESEDYYQSMYSVIFRANNILDFIEVANEENQAKYAGEAKFLRAYAYFNLVRLFGDIPLVTTVINPGDDESLYTRVAVVQIYEQIVGDLQEAVNTLDNAYKSRASKAAAQGLLAKVYLTQPTRNYTGAAQLCQDIISSAAFDLENNFRDVFYSELNDEIIFAIQYQTGNALESQSFSAEFTSTIRQGSDDGQNIVNDNLIADFNIYGGNRTSESYYEFPTRSEVIKFLPDGSNFSVTPPTYGDNARNAGNDYIALRYADVLLMHAEAILAGGTETTNSAAIDSYMKVRVRAGFDALADRPSILTRDLLLVERRVELAFENQRFYDLLRFGVADAILSAHAADLGYLDYNTRKLLLPIPAREINLSPLVNGQRLLTQNPGY</sequence>
<proteinExistence type="inferred from homology"/>
<evidence type="ECO:0000313" key="8">
    <source>
        <dbReference type="EMBL" id="SMC74689.1"/>
    </source>
</evidence>
<dbReference type="InterPro" id="IPR011990">
    <property type="entry name" value="TPR-like_helical_dom_sf"/>
</dbReference>
<evidence type="ECO:0000256" key="1">
    <source>
        <dbReference type="ARBA" id="ARBA00004442"/>
    </source>
</evidence>
<dbReference type="STRING" id="504486.SAMN05660703_2585"/>
<dbReference type="PROSITE" id="PS51257">
    <property type="entry name" value="PROKAR_LIPOPROTEIN"/>
    <property type="match status" value="1"/>
</dbReference>
<dbReference type="RefSeq" id="WP_084061903.1">
    <property type="nucleotide sequence ID" value="NZ_FWXO01000004.1"/>
</dbReference>
<dbReference type="InterPro" id="IPR012944">
    <property type="entry name" value="SusD_RagB_dom"/>
</dbReference>
<keyword evidence="3" id="KW-0732">Signal</keyword>
<evidence type="ECO:0000256" key="5">
    <source>
        <dbReference type="ARBA" id="ARBA00023237"/>
    </source>
</evidence>
<dbReference type="EMBL" id="FWXO01000004">
    <property type="protein sequence ID" value="SMC74689.1"/>
    <property type="molecule type" value="Genomic_DNA"/>
</dbReference>
<dbReference type="Gene3D" id="1.25.40.390">
    <property type="match status" value="1"/>
</dbReference>
<dbReference type="SUPFAM" id="SSF48452">
    <property type="entry name" value="TPR-like"/>
    <property type="match status" value="1"/>
</dbReference>
<protein>
    <submittedName>
        <fullName evidence="8">SusD family protein</fullName>
    </submittedName>
</protein>
<feature type="domain" description="RagB/SusD" evidence="6">
    <location>
        <begin position="347"/>
        <end position="488"/>
    </location>
</feature>
<dbReference type="Proteomes" id="UP000192360">
    <property type="component" value="Unassembled WGS sequence"/>
</dbReference>
<accession>A0A1W2BNZ5</accession>
<evidence type="ECO:0000313" key="9">
    <source>
        <dbReference type="Proteomes" id="UP000192360"/>
    </source>
</evidence>
<dbReference type="AlphaFoldDB" id="A0A1W2BNZ5"/>
<evidence type="ECO:0000256" key="4">
    <source>
        <dbReference type="ARBA" id="ARBA00023136"/>
    </source>
</evidence>
<keyword evidence="9" id="KW-1185">Reference proteome</keyword>
<comment type="subcellular location">
    <subcellularLocation>
        <location evidence="1">Cell outer membrane</location>
    </subcellularLocation>
</comment>
<dbReference type="CDD" id="cd08977">
    <property type="entry name" value="SusD"/>
    <property type="match status" value="1"/>
</dbReference>
<evidence type="ECO:0000259" key="7">
    <source>
        <dbReference type="Pfam" id="PF14322"/>
    </source>
</evidence>
<dbReference type="InterPro" id="IPR033985">
    <property type="entry name" value="SusD-like_N"/>
</dbReference>
<gene>
    <name evidence="8" type="ORF">SAMN05660703_2585</name>
</gene>
<feature type="domain" description="SusD-like N-terminal" evidence="7">
    <location>
        <begin position="70"/>
        <end position="226"/>
    </location>
</feature>
<evidence type="ECO:0000256" key="2">
    <source>
        <dbReference type="ARBA" id="ARBA00006275"/>
    </source>
</evidence>
<evidence type="ECO:0000259" key="6">
    <source>
        <dbReference type="Pfam" id="PF07980"/>
    </source>
</evidence>
<dbReference type="Pfam" id="PF07980">
    <property type="entry name" value="SusD_RagB"/>
    <property type="match status" value="1"/>
</dbReference>
<reference evidence="8 9" key="1">
    <citation type="submission" date="2017-04" db="EMBL/GenBank/DDBJ databases">
        <authorList>
            <person name="Afonso C.L."/>
            <person name="Miller P.J."/>
            <person name="Scott M.A."/>
            <person name="Spackman E."/>
            <person name="Goraichik I."/>
            <person name="Dimitrov K.M."/>
            <person name="Suarez D.L."/>
            <person name="Swayne D.E."/>
        </authorList>
    </citation>
    <scope>NUCLEOTIDE SEQUENCE [LARGE SCALE GENOMIC DNA]</scope>
    <source>
        <strain evidence="8 9">DSM 21164</strain>
    </source>
</reference>
<name>A0A1W2BNZ5_9FLAO</name>
<dbReference type="GO" id="GO:0009279">
    <property type="term" value="C:cell outer membrane"/>
    <property type="evidence" value="ECO:0007669"/>
    <property type="project" value="UniProtKB-SubCell"/>
</dbReference>
<evidence type="ECO:0000256" key="3">
    <source>
        <dbReference type="ARBA" id="ARBA00022729"/>
    </source>
</evidence>
<organism evidence="8 9">
    <name type="scientific">Cellulophaga tyrosinoxydans</name>
    <dbReference type="NCBI Taxonomy" id="504486"/>
    <lineage>
        <taxon>Bacteria</taxon>
        <taxon>Pseudomonadati</taxon>
        <taxon>Bacteroidota</taxon>
        <taxon>Flavobacteriia</taxon>
        <taxon>Flavobacteriales</taxon>
        <taxon>Flavobacteriaceae</taxon>
        <taxon>Cellulophaga</taxon>
    </lineage>
</organism>
<comment type="similarity">
    <text evidence="2">Belongs to the SusD family.</text>
</comment>